<keyword evidence="2" id="KW-1185">Reference proteome</keyword>
<reference evidence="1" key="1">
    <citation type="submission" date="2022-07" db="EMBL/GenBank/DDBJ databases">
        <title>Phylogenomic reconstructions and comparative analyses of Kickxellomycotina fungi.</title>
        <authorList>
            <person name="Reynolds N.K."/>
            <person name="Stajich J.E."/>
            <person name="Barry K."/>
            <person name="Grigoriev I.V."/>
            <person name="Crous P."/>
            <person name="Smith M.E."/>
        </authorList>
    </citation>
    <scope>NUCLEOTIDE SEQUENCE</scope>
    <source>
        <strain evidence="1">CBS 102833</strain>
    </source>
</reference>
<proteinExistence type="predicted"/>
<feature type="non-terminal residue" evidence="1">
    <location>
        <position position="191"/>
    </location>
</feature>
<dbReference type="EMBL" id="JANBUP010001432">
    <property type="protein sequence ID" value="KAJ2805775.1"/>
    <property type="molecule type" value="Genomic_DNA"/>
</dbReference>
<comment type="caution">
    <text evidence="1">The sequence shown here is derived from an EMBL/GenBank/DDBJ whole genome shotgun (WGS) entry which is preliminary data.</text>
</comment>
<name>A0ACC1LDI1_9FUNG</name>
<dbReference type="Proteomes" id="UP001140096">
    <property type="component" value="Unassembled WGS sequence"/>
</dbReference>
<accession>A0ACC1LDI1</accession>
<evidence type="ECO:0000313" key="1">
    <source>
        <dbReference type="EMBL" id="KAJ2805775.1"/>
    </source>
</evidence>
<evidence type="ECO:0000313" key="2">
    <source>
        <dbReference type="Proteomes" id="UP001140096"/>
    </source>
</evidence>
<organism evidence="1 2">
    <name type="scientific">Coemansia furcata</name>
    <dbReference type="NCBI Taxonomy" id="417177"/>
    <lineage>
        <taxon>Eukaryota</taxon>
        <taxon>Fungi</taxon>
        <taxon>Fungi incertae sedis</taxon>
        <taxon>Zoopagomycota</taxon>
        <taxon>Kickxellomycotina</taxon>
        <taxon>Kickxellomycetes</taxon>
        <taxon>Kickxellales</taxon>
        <taxon>Kickxellaceae</taxon>
        <taxon>Coemansia</taxon>
    </lineage>
</organism>
<gene>
    <name evidence="1" type="primary">PMC1_1</name>
    <name evidence="1" type="ORF">H4S07_003944</name>
</gene>
<protein>
    <submittedName>
        <fullName evidence="1">Plasma membrane calcium</fullName>
    </submittedName>
</protein>
<sequence length="191" mass="20199">MDSRMADSERTPTAIPGIAASRSTSPLQHQPDAMSSESSILYTQKAPNLDTTLQVEGPDPDKLSTMVGDKDTNALRALGGTTGLLLGLCVDSDLGLAPAPHSTPTAAASFEPGEPNAISSKAEELARLLASEQGDEDLVWLADFEADRKVHAGRGDHYGINILPPAESRSFLGLVWDTLHDKMLILLIVAA</sequence>